<proteinExistence type="predicted"/>
<evidence type="ECO:0000313" key="3">
    <source>
        <dbReference type="Proteomes" id="UP000280104"/>
    </source>
</evidence>
<name>A0A7H4LLD0_WHEAT</name>
<dbReference type="Proteomes" id="UP000280104">
    <property type="component" value="Chromosome II"/>
</dbReference>
<sequence>MEPEWIQAMQEELQQFKLNNVWELVKRPDPRKHNIIGTKWIYCNKQDEHGQVVRNKARLVAQGYTQVERIDFDETFAPVARIEAIRILPDIMHSVCMCARFQAAPKESHHLVVKRILRYLAYTPTLGLWYPKGSEFDLVGFSNANYAGDKVDRKSRSGTCHFLGRSLVCWSSKKQNCVSLSTAESE</sequence>
<dbReference type="PANTHER" id="PTHR11439">
    <property type="entry name" value="GAG-POL-RELATED RETROTRANSPOSON"/>
    <property type="match status" value="1"/>
</dbReference>
<dbReference type="InterPro" id="IPR013103">
    <property type="entry name" value="RVT_2"/>
</dbReference>
<dbReference type="EMBL" id="LS480641">
    <property type="protein sequence ID" value="SPT19418.1"/>
    <property type="molecule type" value="Genomic_DNA"/>
</dbReference>
<feature type="domain" description="Reverse transcriptase Ty1/copia-type" evidence="1">
    <location>
        <begin position="19"/>
        <end position="89"/>
    </location>
</feature>
<organism evidence="2 3">
    <name type="scientific">Triticum aestivum</name>
    <name type="common">Wheat</name>
    <dbReference type="NCBI Taxonomy" id="4565"/>
    <lineage>
        <taxon>Eukaryota</taxon>
        <taxon>Viridiplantae</taxon>
        <taxon>Streptophyta</taxon>
        <taxon>Embryophyta</taxon>
        <taxon>Tracheophyta</taxon>
        <taxon>Spermatophyta</taxon>
        <taxon>Magnoliopsida</taxon>
        <taxon>Liliopsida</taxon>
        <taxon>Poales</taxon>
        <taxon>Poaceae</taxon>
        <taxon>BOP clade</taxon>
        <taxon>Pooideae</taxon>
        <taxon>Triticodae</taxon>
        <taxon>Triticeae</taxon>
        <taxon>Triticinae</taxon>
        <taxon>Triticum</taxon>
    </lineage>
</organism>
<evidence type="ECO:0000259" key="1">
    <source>
        <dbReference type="Pfam" id="PF07727"/>
    </source>
</evidence>
<protein>
    <recommendedName>
        <fullName evidence="1">Reverse transcriptase Ty1/copia-type domain-containing protein</fullName>
    </recommendedName>
</protein>
<evidence type="ECO:0000313" key="2">
    <source>
        <dbReference type="EMBL" id="SPT19418.1"/>
    </source>
</evidence>
<dbReference type="AlphaFoldDB" id="A0A7H4LLD0"/>
<gene>
    <name evidence="2" type="ORF">CAMPLR22A2D_LOCUS4033</name>
</gene>
<dbReference type="CDD" id="cd09272">
    <property type="entry name" value="RNase_HI_RT_Ty1"/>
    <property type="match status" value="1"/>
</dbReference>
<reference evidence="2 3" key="1">
    <citation type="submission" date="2018-05" db="EMBL/GenBank/DDBJ databases">
        <authorList>
            <person name="Thind KAUR A."/>
        </authorList>
    </citation>
    <scope>NUCLEOTIDE SEQUENCE [LARGE SCALE GENOMIC DNA]</scope>
</reference>
<dbReference type="Pfam" id="PF07727">
    <property type="entry name" value="RVT_2"/>
    <property type="match status" value="1"/>
</dbReference>
<dbReference type="PANTHER" id="PTHR11439:SF483">
    <property type="entry name" value="PEPTIDE SYNTHASE GLIP-LIKE, PUTATIVE (AFU_ORTHOLOGUE AFUA_3G12920)-RELATED"/>
    <property type="match status" value="1"/>
</dbReference>
<accession>A0A7H4LLD0</accession>